<accession>A0ABQ8UGT4</accession>
<organism evidence="2 3">
    <name type="scientific">Paratrimastix pyriformis</name>
    <dbReference type="NCBI Taxonomy" id="342808"/>
    <lineage>
        <taxon>Eukaryota</taxon>
        <taxon>Metamonada</taxon>
        <taxon>Preaxostyla</taxon>
        <taxon>Paratrimastigidae</taxon>
        <taxon>Paratrimastix</taxon>
    </lineage>
</organism>
<proteinExistence type="predicted"/>
<dbReference type="InterPro" id="IPR006797">
    <property type="entry name" value="PRELI/MSF1_dom"/>
</dbReference>
<keyword evidence="3" id="KW-1185">Reference proteome</keyword>
<name>A0ABQ8UGT4_9EUKA</name>
<dbReference type="PROSITE" id="PS50904">
    <property type="entry name" value="PRELI_MSF1"/>
    <property type="match status" value="1"/>
</dbReference>
<evidence type="ECO:0000313" key="3">
    <source>
        <dbReference type="Proteomes" id="UP001141327"/>
    </source>
</evidence>
<protein>
    <recommendedName>
        <fullName evidence="1">PRELI/MSF1 domain-containing protein</fullName>
    </recommendedName>
</protein>
<sequence>MRPRNSLQARVAPSQFVLICHFSPLPNPRDRPALMGRSVLLTNMFATNIREGREFIHDDRIPMNERTLPHWARR</sequence>
<gene>
    <name evidence="2" type="ORF">PAPYR_8169</name>
</gene>
<comment type="caution">
    <text evidence="2">The sequence shown here is derived from an EMBL/GenBank/DDBJ whole genome shotgun (WGS) entry which is preliminary data.</text>
</comment>
<reference evidence="2" key="1">
    <citation type="journal article" date="2022" name="bioRxiv">
        <title>Genomics of Preaxostyla Flagellates Illuminates Evolutionary Transitions and the Path Towards Mitochondrial Loss.</title>
        <authorList>
            <person name="Novak L.V.F."/>
            <person name="Treitli S.C."/>
            <person name="Pyrih J."/>
            <person name="Halakuc P."/>
            <person name="Pipaliya S.V."/>
            <person name="Vacek V."/>
            <person name="Brzon O."/>
            <person name="Soukal P."/>
            <person name="Eme L."/>
            <person name="Dacks J.B."/>
            <person name="Karnkowska A."/>
            <person name="Elias M."/>
            <person name="Hampl V."/>
        </authorList>
    </citation>
    <scope>NUCLEOTIDE SEQUENCE</scope>
    <source>
        <strain evidence="2">RCP-MX</strain>
    </source>
</reference>
<feature type="domain" description="PRELI/MSF1" evidence="1">
    <location>
        <begin position="1"/>
        <end position="74"/>
    </location>
</feature>
<dbReference type="EMBL" id="JAPMOS010000067">
    <property type="protein sequence ID" value="KAJ4456529.1"/>
    <property type="molecule type" value="Genomic_DNA"/>
</dbReference>
<evidence type="ECO:0000313" key="2">
    <source>
        <dbReference type="EMBL" id="KAJ4456529.1"/>
    </source>
</evidence>
<dbReference type="Proteomes" id="UP001141327">
    <property type="component" value="Unassembled WGS sequence"/>
</dbReference>
<evidence type="ECO:0000259" key="1">
    <source>
        <dbReference type="PROSITE" id="PS50904"/>
    </source>
</evidence>